<reference evidence="2 3" key="1">
    <citation type="submission" date="2021-05" db="EMBL/GenBank/DDBJ databases">
        <title>A Polyphasic approach of four new species of the genus Ohtaekwangia: Ohtaekwangia histidinii sp. nov., Ohtaekwangia cretensis sp. nov., Ohtaekwangia indiensis sp. nov., Ohtaekwangia reichenbachii sp. nov. from diverse environment.</title>
        <authorList>
            <person name="Octaviana S."/>
        </authorList>
    </citation>
    <scope>NUCLEOTIDE SEQUENCE [LARGE SCALE GENOMIC DNA]</scope>
    <source>
        <strain evidence="2 3">PWU5</strain>
    </source>
</reference>
<feature type="transmembrane region" description="Helical" evidence="1">
    <location>
        <begin position="239"/>
        <end position="264"/>
    </location>
</feature>
<feature type="transmembrane region" description="Helical" evidence="1">
    <location>
        <begin position="587"/>
        <end position="610"/>
    </location>
</feature>
<keyword evidence="1" id="KW-0812">Transmembrane</keyword>
<sequence length="1020" mass="115179">MFTVKDYRILLLSLGLLVAGYGGMLYDPVAQGFGPLTRWVAPPLLLVGFVLPVFAILGAGFTLPVSWSFLRKETWKHLSGFIVFVVALTTYLVTLEPTASVWDCSEFIATVYKLQVPHTPGTPLLLLVGRLFSMAAGSDVSRVAVCVNAMSALFSALTIYLVFYLIYYFGEKMTATWTVSRGVIAMAAVGGSLCLAFSDSFWFSAVEAETYGPACFFLVLLLWLMLRSYDIPEALRGRWLVLIFYITGLGYCIHPMSVLILPVLPLVWYTRDRQLTRWNVLMTTMAGLVLIVVVNRVVAIGIFEFAFAWDRFLVNVLHLPFYTGVFALLAVITGAVVWSVRRYPAIRPYTWATVFLLLGFTPYLMIFIRSSHNPPIDEGNPENLPLSKAYMNRESYPTSPLLTGPYFDAQVAEVTTGRSMYYKTTTDYKVAGTVSDYRYDPARTTFLPRMYSNDPDHIKNYRRLAGLAEGEVPHFRDNVKFMFSYQLGYMYFRYFLWNFSGRASDVQGSDWLKPWDALHVAAEPRYENRARNQYWAIPLVLGIVGLVAQQRTDRKGFVINLFFFLLTGVILVLYLNSPPSEPRERDYIYVGSYMAFALWTGLGMLALARVLPAGRAAMACISVLALAMPAWMACQNWDDHNRAGRTFQMANARNVLDSCAPGAILFTGGDNDTFPLWYLQDVEGFRTDVRVVVLSYFNTDWYVNQLRRPYYDSPPFALTLTEKDYLQYGINDVLYVRQSVKGAIDVQKYLQLLHEEHAALRVQSAGGDAYNILPSSAIRLKVDTTGMIGQAGYTPLPEITFNVKGSYMTKNTLAFLDVVASNQWKRPVYFNFTSLHSLDVELEEHVIQEGQVYRLAPIEQAGEEPVVDTQLAYRNLIERADYTNLADAHVYFNTEDYQARMIAPVRMSVNTLAITLLRQGDRDRAGDVLQAALDKLYPPHLDPGYAGLQAADLLQAVGKTDSARTLCASLFNFQYDRVQASLREHRAVDQLDRYLAYQSAELLHQLGQEEYKARLVDLGV</sequence>
<keyword evidence="1" id="KW-1133">Transmembrane helix</keyword>
<accession>A0AAP2DTM7</accession>
<dbReference type="PANTHER" id="PTHR16214:SF3">
    <property type="entry name" value="TRANSMEMBRANE PROTEIN 260"/>
    <property type="match status" value="1"/>
</dbReference>
<evidence type="ECO:0000256" key="1">
    <source>
        <dbReference type="SAM" id="Phobius"/>
    </source>
</evidence>
<name>A0AAP2DTM7_9BACT</name>
<feature type="transmembrane region" description="Helical" evidence="1">
    <location>
        <begin position="75"/>
        <end position="93"/>
    </location>
</feature>
<organism evidence="2 3">
    <name type="scientific">Dawidia cretensis</name>
    <dbReference type="NCBI Taxonomy" id="2782350"/>
    <lineage>
        <taxon>Bacteria</taxon>
        <taxon>Pseudomonadati</taxon>
        <taxon>Bacteroidota</taxon>
        <taxon>Cytophagia</taxon>
        <taxon>Cytophagales</taxon>
        <taxon>Chryseotaleaceae</taxon>
        <taxon>Dawidia</taxon>
    </lineage>
</organism>
<dbReference type="Pfam" id="PF11028">
    <property type="entry name" value="TMEM260-like"/>
    <property type="match status" value="1"/>
</dbReference>
<keyword evidence="1" id="KW-0472">Membrane</keyword>
<feature type="transmembrane region" description="Helical" evidence="1">
    <location>
        <begin position="346"/>
        <end position="368"/>
    </location>
</feature>
<feature type="transmembrane region" description="Helical" evidence="1">
    <location>
        <begin position="210"/>
        <end position="227"/>
    </location>
</feature>
<keyword evidence="3" id="KW-1185">Reference proteome</keyword>
<gene>
    <name evidence="2" type="ORF">KK062_03295</name>
</gene>
<feature type="transmembrane region" description="Helical" evidence="1">
    <location>
        <begin position="284"/>
        <end position="307"/>
    </location>
</feature>
<feature type="transmembrane region" description="Helical" evidence="1">
    <location>
        <begin position="534"/>
        <end position="551"/>
    </location>
</feature>
<dbReference type="InterPro" id="IPR021280">
    <property type="entry name" value="TMEM260-like"/>
</dbReference>
<feature type="transmembrane region" description="Helical" evidence="1">
    <location>
        <begin position="319"/>
        <end position="340"/>
    </location>
</feature>
<comment type="caution">
    <text evidence="2">The sequence shown here is derived from an EMBL/GenBank/DDBJ whole genome shotgun (WGS) entry which is preliminary data.</text>
</comment>
<proteinExistence type="predicted"/>
<evidence type="ECO:0000313" key="3">
    <source>
        <dbReference type="Proteomes" id="UP001319080"/>
    </source>
</evidence>
<protein>
    <submittedName>
        <fullName evidence="2">DUF2723 domain-containing protein</fullName>
    </submittedName>
</protein>
<feature type="transmembrane region" description="Helical" evidence="1">
    <location>
        <begin position="149"/>
        <end position="170"/>
    </location>
</feature>
<evidence type="ECO:0000313" key="2">
    <source>
        <dbReference type="EMBL" id="MBT1707228.1"/>
    </source>
</evidence>
<dbReference type="AlphaFoldDB" id="A0AAP2DTM7"/>
<feature type="transmembrane region" description="Helical" evidence="1">
    <location>
        <begin position="557"/>
        <end position="575"/>
    </location>
</feature>
<feature type="transmembrane region" description="Helical" evidence="1">
    <location>
        <begin position="42"/>
        <end position="63"/>
    </location>
</feature>
<dbReference type="InterPro" id="IPR052724">
    <property type="entry name" value="GT117_domain-containing"/>
</dbReference>
<feature type="transmembrane region" description="Helical" evidence="1">
    <location>
        <begin position="182"/>
        <end position="204"/>
    </location>
</feature>
<dbReference type="RefSeq" id="WP_254082803.1">
    <property type="nucleotide sequence ID" value="NZ_JAHESE010000001.1"/>
</dbReference>
<dbReference type="PANTHER" id="PTHR16214">
    <property type="entry name" value="TRANSMEMBRANE PROTEIN 260"/>
    <property type="match status" value="1"/>
</dbReference>
<dbReference type="Proteomes" id="UP001319080">
    <property type="component" value="Unassembled WGS sequence"/>
</dbReference>
<dbReference type="EMBL" id="JAHESE010000001">
    <property type="protein sequence ID" value="MBT1707228.1"/>
    <property type="molecule type" value="Genomic_DNA"/>
</dbReference>